<dbReference type="PANTHER" id="PTHR31970">
    <property type="match status" value="1"/>
</dbReference>
<keyword evidence="1" id="KW-0472">Membrane</keyword>
<organism evidence="2 3">
    <name type="scientific">Ornithinimicrobium cerasi</name>
    <dbReference type="NCBI Taxonomy" id="2248773"/>
    <lineage>
        <taxon>Bacteria</taxon>
        <taxon>Bacillati</taxon>
        <taxon>Actinomycetota</taxon>
        <taxon>Actinomycetes</taxon>
        <taxon>Micrococcales</taxon>
        <taxon>Ornithinimicrobiaceae</taxon>
        <taxon>Ornithinimicrobium</taxon>
    </lineage>
</organism>
<keyword evidence="3" id="KW-1185">Reference proteome</keyword>
<feature type="transmembrane region" description="Helical" evidence="1">
    <location>
        <begin position="246"/>
        <end position="270"/>
    </location>
</feature>
<protein>
    <submittedName>
        <fullName evidence="2">Sulfate permease, MFS superfamily</fullName>
    </submittedName>
</protein>
<dbReference type="Proteomes" id="UP000219688">
    <property type="component" value="Unassembled WGS sequence"/>
</dbReference>
<feature type="transmembrane region" description="Helical" evidence="1">
    <location>
        <begin position="111"/>
        <end position="130"/>
    </location>
</feature>
<evidence type="ECO:0000313" key="3">
    <source>
        <dbReference type="Proteomes" id="UP000219688"/>
    </source>
</evidence>
<evidence type="ECO:0000313" key="2">
    <source>
        <dbReference type="EMBL" id="SOC56053.1"/>
    </source>
</evidence>
<feature type="transmembrane region" description="Helical" evidence="1">
    <location>
        <begin position="307"/>
        <end position="331"/>
    </location>
</feature>
<dbReference type="InterPro" id="IPR031563">
    <property type="entry name" value="MOT1/MOT2"/>
</dbReference>
<dbReference type="GO" id="GO:0015098">
    <property type="term" value="F:molybdate ion transmembrane transporter activity"/>
    <property type="evidence" value="ECO:0007669"/>
    <property type="project" value="InterPro"/>
</dbReference>
<sequence>MRGMRWSWREVAGAFGDLGVLVPIAVALIVVNGLSATAVLLPAGILYVVSGLVYRVPVPVQPLKAFGAIAIAQGLGSDVIAAGALLMGAIFVVLGATGLLDRAARWVPQPVIRGVQLSVGLLFLTVAWGLTSSPPAAFTDAGRPSWWLLGGALLVALAAGLWRQRLVTLGLVALAVGAIAWHGPQLSLGPSALRVPSLDAATFGLAFTVLVLPQLPLTFANSCLATADVARDYFGGAARRVTPGRLATSLGLTNLVVGAVGGMPVCHGAGGMSAHRAFGARTGAAAVVMGVVLVALAVVLGSALAGLLVAFPLPVLAGLLAVAGVVHVLLLRDVRGAWDWTTVLVVGLLGLAGQLGLGLLVGLVLAWAPRLRARRAAELSSRRRAAPYPGGSR</sequence>
<feature type="transmembrane region" description="Helical" evidence="1">
    <location>
        <begin position="79"/>
        <end position="99"/>
    </location>
</feature>
<name>A0A285VQ21_9MICO</name>
<gene>
    <name evidence="2" type="ORF">SAMN05421879_106180</name>
</gene>
<feature type="transmembrane region" description="Helical" evidence="1">
    <location>
        <begin position="20"/>
        <end position="49"/>
    </location>
</feature>
<accession>A0A285VQ21</accession>
<feature type="transmembrane region" description="Helical" evidence="1">
    <location>
        <begin position="343"/>
        <end position="368"/>
    </location>
</feature>
<dbReference type="AlphaFoldDB" id="A0A285VQ21"/>
<feature type="transmembrane region" description="Helical" evidence="1">
    <location>
        <begin position="203"/>
        <end position="225"/>
    </location>
</feature>
<dbReference type="PANTHER" id="PTHR31970:SF9">
    <property type="entry name" value="MOLYBDATE TRANSPORTER 2"/>
    <property type="match status" value="1"/>
</dbReference>
<reference evidence="3" key="1">
    <citation type="submission" date="2017-08" db="EMBL/GenBank/DDBJ databases">
        <authorList>
            <person name="Varghese N."/>
            <person name="Submissions S."/>
        </authorList>
    </citation>
    <scope>NUCLEOTIDE SEQUENCE [LARGE SCALE GENOMIC DNA]</scope>
    <source>
        <strain evidence="3">USBA17B2</strain>
    </source>
</reference>
<keyword evidence="1" id="KW-1133">Transmembrane helix</keyword>
<evidence type="ECO:0000256" key="1">
    <source>
        <dbReference type="SAM" id="Phobius"/>
    </source>
</evidence>
<feature type="transmembrane region" description="Helical" evidence="1">
    <location>
        <begin position="282"/>
        <end position="300"/>
    </location>
</feature>
<feature type="transmembrane region" description="Helical" evidence="1">
    <location>
        <begin position="166"/>
        <end position="183"/>
    </location>
</feature>
<proteinExistence type="predicted"/>
<feature type="transmembrane region" description="Helical" evidence="1">
    <location>
        <begin position="145"/>
        <end position="161"/>
    </location>
</feature>
<dbReference type="EMBL" id="OBQK01000006">
    <property type="protein sequence ID" value="SOC56053.1"/>
    <property type="molecule type" value="Genomic_DNA"/>
</dbReference>
<dbReference type="Pfam" id="PF16983">
    <property type="entry name" value="MFS_MOT1"/>
    <property type="match status" value="2"/>
</dbReference>
<keyword evidence="1" id="KW-0812">Transmembrane</keyword>